<evidence type="ECO:0000313" key="2">
    <source>
        <dbReference type="Proteomes" id="UP000886501"/>
    </source>
</evidence>
<feature type="non-terminal residue" evidence="1">
    <location>
        <position position="1"/>
    </location>
</feature>
<sequence length="159" mass="18058">WVFAACTLGMAAVRLHYTLHLPPHDPLNGGVNFYDGIIAEILATAGLTLLFTPVLIVRISRRHDHGFLSTFGGELIILLLLFILWIVGAAITTQRWGDLGWCHIYSACRLLTAIVAFTWTSWIMTLFLTISCIWYIVRNDGFTQPVHGRYYPERNIRQV</sequence>
<dbReference type="Proteomes" id="UP000886501">
    <property type="component" value="Unassembled WGS sequence"/>
</dbReference>
<proteinExistence type="predicted"/>
<keyword evidence="2" id="KW-1185">Reference proteome</keyword>
<evidence type="ECO:0000313" key="1">
    <source>
        <dbReference type="EMBL" id="KAF9648120.1"/>
    </source>
</evidence>
<accession>A0ACB6ZFA2</accession>
<protein>
    <submittedName>
        <fullName evidence="1">Uncharacterized protein</fullName>
    </submittedName>
</protein>
<name>A0ACB6ZFA2_THEGA</name>
<reference evidence="1" key="2">
    <citation type="journal article" date="2020" name="Nat. Commun.">
        <title>Large-scale genome sequencing of mycorrhizal fungi provides insights into the early evolution of symbiotic traits.</title>
        <authorList>
            <person name="Miyauchi S."/>
            <person name="Kiss E."/>
            <person name="Kuo A."/>
            <person name="Drula E."/>
            <person name="Kohler A."/>
            <person name="Sanchez-Garcia M."/>
            <person name="Morin E."/>
            <person name="Andreopoulos B."/>
            <person name="Barry K.W."/>
            <person name="Bonito G."/>
            <person name="Buee M."/>
            <person name="Carver A."/>
            <person name="Chen C."/>
            <person name="Cichocki N."/>
            <person name="Clum A."/>
            <person name="Culley D."/>
            <person name="Crous P.W."/>
            <person name="Fauchery L."/>
            <person name="Girlanda M."/>
            <person name="Hayes R.D."/>
            <person name="Keri Z."/>
            <person name="LaButti K."/>
            <person name="Lipzen A."/>
            <person name="Lombard V."/>
            <person name="Magnuson J."/>
            <person name="Maillard F."/>
            <person name="Murat C."/>
            <person name="Nolan M."/>
            <person name="Ohm R.A."/>
            <person name="Pangilinan J."/>
            <person name="Pereira M.F."/>
            <person name="Perotto S."/>
            <person name="Peter M."/>
            <person name="Pfister S."/>
            <person name="Riley R."/>
            <person name="Sitrit Y."/>
            <person name="Stielow J.B."/>
            <person name="Szollosi G."/>
            <person name="Zifcakova L."/>
            <person name="Stursova M."/>
            <person name="Spatafora J.W."/>
            <person name="Tedersoo L."/>
            <person name="Vaario L.M."/>
            <person name="Yamada A."/>
            <person name="Yan M."/>
            <person name="Wang P."/>
            <person name="Xu J."/>
            <person name="Bruns T."/>
            <person name="Baldrian P."/>
            <person name="Vilgalys R."/>
            <person name="Dunand C."/>
            <person name="Henrissat B."/>
            <person name="Grigoriev I.V."/>
            <person name="Hibbett D."/>
            <person name="Nagy L.G."/>
            <person name="Martin F.M."/>
        </authorList>
    </citation>
    <scope>NUCLEOTIDE SEQUENCE</scope>
    <source>
        <strain evidence="1">P2</strain>
    </source>
</reference>
<gene>
    <name evidence="1" type="ORF">BDM02DRAFT_3096965</name>
</gene>
<dbReference type="EMBL" id="MU118019">
    <property type="protein sequence ID" value="KAF9648120.1"/>
    <property type="molecule type" value="Genomic_DNA"/>
</dbReference>
<comment type="caution">
    <text evidence="1">The sequence shown here is derived from an EMBL/GenBank/DDBJ whole genome shotgun (WGS) entry which is preliminary data.</text>
</comment>
<reference evidence="1" key="1">
    <citation type="submission" date="2019-10" db="EMBL/GenBank/DDBJ databases">
        <authorList>
            <consortium name="DOE Joint Genome Institute"/>
            <person name="Kuo A."/>
            <person name="Miyauchi S."/>
            <person name="Kiss E."/>
            <person name="Drula E."/>
            <person name="Kohler A."/>
            <person name="Sanchez-Garcia M."/>
            <person name="Andreopoulos B."/>
            <person name="Barry K.W."/>
            <person name="Bonito G."/>
            <person name="Buee M."/>
            <person name="Carver A."/>
            <person name="Chen C."/>
            <person name="Cichocki N."/>
            <person name="Clum A."/>
            <person name="Culley D."/>
            <person name="Crous P.W."/>
            <person name="Fauchery L."/>
            <person name="Girlanda M."/>
            <person name="Hayes R."/>
            <person name="Keri Z."/>
            <person name="Labutti K."/>
            <person name="Lipzen A."/>
            <person name="Lombard V."/>
            <person name="Magnuson J."/>
            <person name="Maillard F."/>
            <person name="Morin E."/>
            <person name="Murat C."/>
            <person name="Nolan M."/>
            <person name="Ohm R."/>
            <person name="Pangilinan J."/>
            <person name="Pereira M."/>
            <person name="Perotto S."/>
            <person name="Peter M."/>
            <person name="Riley R."/>
            <person name="Sitrit Y."/>
            <person name="Stielow B."/>
            <person name="Szollosi G."/>
            <person name="Zifcakova L."/>
            <person name="Stursova M."/>
            <person name="Spatafora J.W."/>
            <person name="Tedersoo L."/>
            <person name="Vaario L.-M."/>
            <person name="Yamada A."/>
            <person name="Yan M."/>
            <person name="Wang P."/>
            <person name="Xu J."/>
            <person name="Bruns T."/>
            <person name="Baldrian P."/>
            <person name="Vilgalys R."/>
            <person name="Henrissat B."/>
            <person name="Grigoriev I.V."/>
            <person name="Hibbett D."/>
            <person name="Nagy L.G."/>
            <person name="Martin F.M."/>
        </authorList>
    </citation>
    <scope>NUCLEOTIDE SEQUENCE</scope>
    <source>
        <strain evidence="1">P2</strain>
    </source>
</reference>
<organism evidence="1 2">
    <name type="scientific">Thelephora ganbajun</name>
    <name type="common">Ganba fungus</name>
    <dbReference type="NCBI Taxonomy" id="370292"/>
    <lineage>
        <taxon>Eukaryota</taxon>
        <taxon>Fungi</taxon>
        <taxon>Dikarya</taxon>
        <taxon>Basidiomycota</taxon>
        <taxon>Agaricomycotina</taxon>
        <taxon>Agaricomycetes</taxon>
        <taxon>Thelephorales</taxon>
        <taxon>Thelephoraceae</taxon>
        <taxon>Thelephora</taxon>
    </lineage>
</organism>